<evidence type="ECO:0000313" key="1">
    <source>
        <dbReference type="EMBL" id="OGF98420.1"/>
    </source>
</evidence>
<protein>
    <recommendedName>
        <fullName evidence="3">Acylneuraminate cytidylyltransferase</fullName>
    </recommendedName>
</protein>
<dbReference type="PANTHER" id="PTHR42866">
    <property type="entry name" value="3-DEOXY-MANNO-OCTULOSONATE CYTIDYLYLTRANSFERASE"/>
    <property type="match status" value="1"/>
</dbReference>
<reference evidence="1 2" key="1">
    <citation type="journal article" date="2016" name="Nat. Commun.">
        <title>Thousands of microbial genomes shed light on interconnected biogeochemical processes in an aquifer system.</title>
        <authorList>
            <person name="Anantharaman K."/>
            <person name="Brown C.T."/>
            <person name="Hug L.A."/>
            <person name="Sharon I."/>
            <person name="Castelle C.J."/>
            <person name="Probst A.J."/>
            <person name="Thomas B.C."/>
            <person name="Singh A."/>
            <person name="Wilkins M.J."/>
            <person name="Karaoz U."/>
            <person name="Brodie E.L."/>
            <person name="Williams K.H."/>
            <person name="Hubbard S.S."/>
            <person name="Banfield J.F."/>
        </authorList>
    </citation>
    <scope>NUCLEOTIDE SEQUENCE [LARGE SCALE GENOMIC DNA]</scope>
</reference>
<dbReference type="Gene3D" id="3.90.550.10">
    <property type="entry name" value="Spore Coat Polysaccharide Biosynthesis Protein SpsA, Chain A"/>
    <property type="match status" value="1"/>
</dbReference>
<dbReference type="InterPro" id="IPR003329">
    <property type="entry name" value="Cytidylyl_trans"/>
</dbReference>
<proteinExistence type="predicted"/>
<dbReference type="Proteomes" id="UP000176992">
    <property type="component" value="Unassembled WGS sequence"/>
</dbReference>
<dbReference type="InterPro" id="IPR029044">
    <property type="entry name" value="Nucleotide-diphossugar_trans"/>
</dbReference>
<organism evidence="1 2">
    <name type="scientific">Candidatus Glassbacteria bacterium GWA2_58_10</name>
    <dbReference type="NCBI Taxonomy" id="1817865"/>
    <lineage>
        <taxon>Bacteria</taxon>
        <taxon>Candidatus Glassiibacteriota</taxon>
    </lineage>
</organism>
<dbReference type="EMBL" id="MFIV01000106">
    <property type="protein sequence ID" value="OGF98420.1"/>
    <property type="molecule type" value="Genomic_DNA"/>
</dbReference>
<dbReference type="CDD" id="cd02518">
    <property type="entry name" value="GT2_SpsF"/>
    <property type="match status" value="1"/>
</dbReference>
<sequence length="250" mass="28287">MDKVIAILQARMQSKRLPGKIMVDLCGKPLIVHIIDRLKATKGLDRIVLATPENEAAYLEPLARDNAVQLVAGNSRDVLGRFYKAALRFPAPFVVRVTGDNPLIDPLMLSRCIKECKSGHWDMVGTRDMPLGTGAEVFPASLLDYMTLFGRLSYHREHVTSYLYEHEADFRVRRLTPPRNRQAPLYRLTVDTPEDLTLMGIIYKNLYEPGRIIDLGEAIRFLKDNPDFAGLNSHVVQRSWRSEKLSTAVA</sequence>
<comment type="caution">
    <text evidence="1">The sequence shown here is derived from an EMBL/GenBank/DDBJ whole genome shotgun (WGS) entry which is preliminary data.</text>
</comment>
<accession>A0A1F5YE07</accession>
<gene>
    <name evidence="1" type="ORF">A2Z86_01310</name>
</gene>
<dbReference type="AlphaFoldDB" id="A0A1F5YE07"/>
<name>A0A1F5YE07_9BACT</name>
<evidence type="ECO:0000313" key="2">
    <source>
        <dbReference type="Proteomes" id="UP000176992"/>
    </source>
</evidence>
<evidence type="ECO:0008006" key="3">
    <source>
        <dbReference type="Google" id="ProtNLM"/>
    </source>
</evidence>
<dbReference type="GO" id="GO:0005829">
    <property type="term" value="C:cytosol"/>
    <property type="evidence" value="ECO:0007669"/>
    <property type="project" value="TreeGrafter"/>
</dbReference>
<dbReference type="PANTHER" id="PTHR42866:SF1">
    <property type="entry name" value="SPORE COAT POLYSACCHARIDE BIOSYNTHESIS PROTEIN SPSF"/>
    <property type="match status" value="1"/>
</dbReference>
<dbReference type="SUPFAM" id="SSF53448">
    <property type="entry name" value="Nucleotide-diphospho-sugar transferases"/>
    <property type="match status" value="1"/>
</dbReference>
<dbReference type="Pfam" id="PF02348">
    <property type="entry name" value="CTP_transf_3"/>
    <property type="match status" value="1"/>
</dbReference>